<comment type="caution">
    <text evidence="2">The sequence shown here is derived from an EMBL/GenBank/DDBJ whole genome shotgun (WGS) entry which is preliminary data.</text>
</comment>
<dbReference type="SUPFAM" id="SSF53850">
    <property type="entry name" value="Periplasmic binding protein-like II"/>
    <property type="match status" value="1"/>
</dbReference>
<protein>
    <recommendedName>
        <fullName evidence="4">Solute-binding protein family 3/N-terminal domain-containing protein</fullName>
    </recommendedName>
</protein>
<keyword evidence="3" id="KW-1185">Reference proteome</keyword>
<keyword evidence="1" id="KW-0732">Signal</keyword>
<sequence>MHRFGLLLARLSLILAAHTSPASDLPTVTLGTNAVSAYSTDRKPRQSQGVVSQVDCIFSHLPYQLELHYQPWRRVQQEVSNGRLAGFFTAMPDPQFERYAQLSDPLILQKWHWFTRADFPLAEDPRTMRTGAILGSHQQLWLDMNNVEHYLAVQDLPQLIKLLFAGRIDAVLADREHFDRAANELGVEPVRYRSRFFQYVPLGVYFGQHFLEEHSDFLALFNRYIHACVPQSFALSSEEQTVIKQLLQSYIDDWSSHSMLLERLAIRELEPAKTAEEIQRLDTLWREAYQRKYTHRLNAMLDDGLSGLMLLWKSEHPVLTELIAIDRQGLNLAAVPYTSDYWQGDEAKYQQAYFLSPGSWFFDEVVYDHSTRRFQTQVSVPIDSADGRRLGVLTLGVDIEKALKAGAGNEP</sequence>
<evidence type="ECO:0000313" key="3">
    <source>
        <dbReference type="Proteomes" id="UP001168380"/>
    </source>
</evidence>
<dbReference type="Proteomes" id="UP001168380">
    <property type="component" value="Unassembled WGS sequence"/>
</dbReference>
<dbReference type="Gene3D" id="3.40.190.10">
    <property type="entry name" value="Periplasmic binding protein-like II"/>
    <property type="match status" value="2"/>
</dbReference>
<organism evidence="2 3">
    <name type="scientific">Gilvimarinus algae</name>
    <dbReference type="NCBI Taxonomy" id="3058037"/>
    <lineage>
        <taxon>Bacteria</taxon>
        <taxon>Pseudomonadati</taxon>
        <taxon>Pseudomonadota</taxon>
        <taxon>Gammaproteobacteria</taxon>
        <taxon>Cellvibrionales</taxon>
        <taxon>Cellvibrionaceae</taxon>
        <taxon>Gilvimarinus</taxon>
    </lineage>
</organism>
<dbReference type="CDD" id="cd18773">
    <property type="entry name" value="PDC1_HK_sensor"/>
    <property type="match status" value="1"/>
</dbReference>
<name>A0ABT8TBI6_9GAMM</name>
<dbReference type="EMBL" id="JAULRT010000032">
    <property type="protein sequence ID" value="MDO3380949.1"/>
    <property type="molecule type" value="Genomic_DNA"/>
</dbReference>
<evidence type="ECO:0008006" key="4">
    <source>
        <dbReference type="Google" id="ProtNLM"/>
    </source>
</evidence>
<reference evidence="2" key="1">
    <citation type="submission" date="2023-07" db="EMBL/GenBank/DDBJ databases">
        <title>Gilvimarinus algae sp. nov., isolated from the surface of Kelp.</title>
        <authorList>
            <person name="Sun Y.Y."/>
            <person name="Gong Y."/>
            <person name="Du Z.J."/>
        </authorList>
    </citation>
    <scope>NUCLEOTIDE SEQUENCE</scope>
    <source>
        <strain evidence="2">SDUM040014</strain>
    </source>
</reference>
<evidence type="ECO:0000256" key="1">
    <source>
        <dbReference type="SAM" id="SignalP"/>
    </source>
</evidence>
<feature type="signal peptide" evidence="1">
    <location>
        <begin position="1"/>
        <end position="22"/>
    </location>
</feature>
<gene>
    <name evidence="2" type="ORF">QWI16_02110</name>
</gene>
<accession>A0ABT8TBI6</accession>
<feature type="chain" id="PRO_5046509478" description="Solute-binding protein family 3/N-terminal domain-containing protein" evidence="1">
    <location>
        <begin position="23"/>
        <end position="411"/>
    </location>
</feature>
<dbReference type="RefSeq" id="WP_302711072.1">
    <property type="nucleotide sequence ID" value="NZ_JAULRT010000032.1"/>
</dbReference>
<evidence type="ECO:0000313" key="2">
    <source>
        <dbReference type="EMBL" id="MDO3380949.1"/>
    </source>
</evidence>
<proteinExistence type="predicted"/>